<dbReference type="InParanoid" id="K5XEW7"/>
<keyword evidence="1" id="KW-0863">Zinc-finger</keyword>
<keyword evidence="2" id="KW-0472">Membrane</keyword>
<keyword evidence="2" id="KW-0812">Transmembrane</keyword>
<dbReference type="InterPro" id="IPR000571">
    <property type="entry name" value="Znf_CCCH"/>
</dbReference>
<feature type="transmembrane region" description="Helical" evidence="2">
    <location>
        <begin position="539"/>
        <end position="558"/>
    </location>
</feature>
<evidence type="ECO:0000313" key="4">
    <source>
        <dbReference type="EMBL" id="EKM61632.1"/>
    </source>
</evidence>
<feature type="domain" description="C3H1-type" evidence="3">
    <location>
        <begin position="118"/>
        <end position="145"/>
    </location>
</feature>
<protein>
    <recommendedName>
        <fullName evidence="3">C3H1-type domain-containing protein</fullName>
    </recommendedName>
</protein>
<dbReference type="RefSeq" id="XP_007391038.1">
    <property type="nucleotide sequence ID" value="XM_007390976.1"/>
</dbReference>
<name>K5XEW7_PHACS</name>
<evidence type="ECO:0000313" key="5">
    <source>
        <dbReference type="Proteomes" id="UP000008370"/>
    </source>
</evidence>
<keyword evidence="1" id="KW-0479">Metal-binding</keyword>
<dbReference type="OrthoDB" id="10498301at2759"/>
<dbReference type="GO" id="GO:0008270">
    <property type="term" value="F:zinc ion binding"/>
    <property type="evidence" value="ECO:0007669"/>
    <property type="project" value="UniProtKB-KW"/>
</dbReference>
<dbReference type="GeneID" id="18914328"/>
<gene>
    <name evidence="4" type="ORF">PHACADRAFT_248346</name>
</gene>
<proteinExistence type="predicted"/>
<keyword evidence="2" id="KW-1133">Transmembrane helix</keyword>
<feature type="zinc finger region" description="C3H1-type" evidence="1">
    <location>
        <begin position="118"/>
        <end position="145"/>
    </location>
</feature>
<dbReference type="Proteomes" id="UP000008370">
    <property type="component" value="Unassembled WGS sequence"/>
</dbReference>
<evidence type="ECO:0000259" key="3">
    <source>
        <dbReference type="PROSITE" id="PS50103"/>
    </source>
</evidence>
<dbReference type="EMBL" id="JH930468">
    <property type="protein sequence ID" value="EKM61632.1"/>
    <property type="molecule type" value="Genomic_DNA"/>
</dbReference>
<sequence length="608" mass="68305">MPSNSGGRAGRTICSATAKLETCHQLRSCRNNHSLVDSAFLEHVIRSSRSRNPLCDGTIAIEYSKESQTAPWIVRFSLALPDGPTVLAHKGGPTLIFALRSLLVDDSPTNNPVQTWTTHSRTLCHAHMNNTCPAGVACNLSHSLFDPQMIVDLIARHGYPGRTFTMSYTDSADLVLGRKWQLLMTTEELNMNVTRPWREVSVVDANLNAAFRLLEGNVVSRVPLPPQYDSTRNATRETSYTSRIIVDPDLPPAYSPAVGSAAPAPSRITIQRLQAVPTSDSSTRTREIPPAYIDVMGGDIDVINDDDYISLPSPSDSPPIGVRTRRDFAQRSLSPSQLPLPPHPYYNRRLYDDRPGEFPWTAWEMFYWLSHAQPPRSRHNRLNSTYSLGLPPAPPVVSPDGWDRLDELDSLEILSGLGKVAVRVTQRLGQRLMQHFLTWRTRPPTDGRDLNIAVFSALQQVDRRLPYHHLSANFDNCGYSGSTILYGIALPALLWWIDGWLLRDSIFSLIRLFSWLFFSYVYPPIIPCFLVASLTHSRFLTSVVLCGLHPAATQYVFFNYITRGWVYSTFVYVAHMQIGLFIYYAILRFLGHPLYMAVFMRGLTAGVL</sequence>
<organism evidence="4 5">
    <name type="scientific">Phanerochaete carnosa (strain HHB-10118-sp)</name>
    <name type="common">White-rot fungus</name>
    <name type="synonym">Peniophora carnosa</name>
    <dbReference type="NCBI Taxonomy" id="650164"/>
    <lineage>
        <taxon>Eukaryota</taxon>
        <taxon>Fungi</taxon>
        <taxon>Dikarya</taxon>
        <taxon>Basidiomycota</taxon>
        <taxon>Agaricomycotina</taxon>
        <taxon>Agaricomycetes</taxon>
        <taxon>Polyporales</taxon>
        <taxon>Phanerochaetaceae</taxon>
        <taxon>Phanerochaete</taxon>
    </lineage>
</organism>
<evidence type="ECO:0000256" key="2">
    <source>
        <dbReference type="SAM" id="Phobius"/>
    </source>
</evidence>
<feature type="transmembrane region" description="Helical" evidence="2">
    <location>
        <begin position="565"/>
        <end position="586"/>
    </location>
</feature>
<reference evidence="4 5" key="1">
    <citation type="journal article" date="2012" name="BMC Genomics">
        <title>Comparative genomics of the white-rot fungi, Phanerochaete carnosa and P. chrysosporium, to elucidate the genetic basis of the distinct wood types they colonize.</title>
        <authorList>
            <person name="Suzuki H."/>
            <person name="MacDonald J."/>
            <person name="Syed K."/>
            <person name="Salamov A."/>
            <person name="Hori C."/>
            <person name="Aerts A."/>
            <person name="Henrissat B."/>
            <person name="Wiebenga A."/>
            <person name="vanKuyk P.A."/>
            <person name="Barry K."/>
            <person name="Lindquist E."/>
            <person name="LaButti K."/>
            <person name="Lapidus A."/>
            <person name="Lucas S."/>
            <person name="Coutinho P."/>
            <person name="Gong Y."/>
            <person name="Samejima M."/>
            <person name="Mahadevan R."/>
            <person name="Abou-Zaid M."/>
            <person name="de Vries R.P."/>
            <person name="Igarashi K."/>
            <person name="Yadav J.S."/>
            <person name="Grigoriev I.V."/>
            <person name="Master E.R."/>
        </authorList>
    </citation>
    <scope>NUCLEOTIDE SEQUENCE [LARGE SCALE GENOMIC DNA]</scope>
    <source>
        <strain evidence="4 5">HHB-10118-sp</strain>
    </source>
</reference>
<evidence type="ECO:0000256" key="1">
    <source>
        <dbReference type="PROSITE-ProRule" id="PRU00723"/>
    </source>
</evidence>
<dbReference type="PROSITE" id="PS50103">
    <property type="entry name" value="ZF_C3H1"/>
    <property type="match status" value="1"/>
</dbReference>
<feature type="transmembrane region" description="Helical" evidence="2">
    <location>
        <begin position="509"/>
        <end position="533"/>
    </location>
</feature>
<dbReference type="HOGENOM" id="CLU_449122_0_0_1"/>
<accession>K5XEW7</accession>
<feature type="transmembrane region" description="Helical" evidence="2">
    <location>
        <begin position="478"/>
        <end position="497"/>
    </location>
</feature>
<keyword evidence="1" id="KW-0862">Zinc</keyword>
<dbReference type="KEGG" id="pco:PHACADRAFT_248346"/>
<dbReference type="AlphaFoldDB" id="K5XEW7"/>
<keyword evidence="5" id="KW-1185">Reference proteome</keyword>